<keyword evidence="2" id="KW-1185">Reference proteome</keyword>
<proteinExistence type="predicted"/>
<dbReference type="Proteomes" id="UP000610456">
    <property type="component" value="Unassembled WGS sequence"/>
</dbReference>
<gene>
    <name evidence="1" type="ORF">GCM10007103_09940</name>
</gene>
<dbReference type="EMBL" id="BMXB01000002">
    <property type="protein sequence ID" value="GHA30522.1"/>
    <property type="molecule type" value="Genomic_DNA"/>
</dbReference>
<evidence type="ECO:0008006" key="3">
    <source>
        <dbReference type="Google" id="ProtNLM"/>
    </source>
</evidence>
<name>A0A918SA11_9FLAO</name>
<organism evidence="1 2">
    <name type="scientific">Salinimicrobium marinum</name>
    <dbReference type="NCBI Taxonomy" id="680283"/>
    <lineage>
        <taxon>Bacteria</taxon>
        <taxon>Pseudomonadati</taxon>
        <taxon>Bacteroidota</taxon>
        <taxon>Flavobacteriia</taxon>
        <taxon>Flavobacteriales</taxon>
        <taxon>Flavobacteriaceae</taxon>
        <taxon>Salinimicrobium</taxon>
    </lineage>
</organism>
<dbReference type="AlphaFoldDB" id="A0A918SA11"/>
<comment type="caution">
    <text evidence="1">The sequence shown here is derived from an EMBL/GenBank/DDBJ whole genome shotgun (WGS) entry which is preliminary data.</text>
</comment>
<reference evidence="1" key="1">
    <citation type="journal article" date="2014" name="Int. J. Syst. Evol. Microbiol.">
        <title>Complete genome sequence of Corynebacterium casei LMG S-19264T (=DSM 44701T), isolated from a smear-ripened cheese.</title>
        <authorList>
            <consortium name="US DOE Joint Genome Institute (JGI-PGF)"/>
            <person name="Walter F."/>
            <person name="Albersmeier A."/>
            <person name="Kalinowski J."/>
            <person name="Ruckert C."/>
        </authorList>
    </citation>
    <scope>NUCLEOTIDE SEQUENCE</scope>
    <source>
        <strain evidence="1">KCTC 12719</strain>
    </source>
</reference>
<accession>A0A918SA11</accession>
<sequence length="127" mass="15010">MFDLFESEDLPAPSPKDNLDSELYDFFPYVEKKLKRVGVTRHLLWEEYHQKHPEGVMYSRFCYHYRKWRQKSEGYMPAVYKAGDKAFVDYAGKKLHIIDPHTGEIIPVEVFVATLGASQYTYGIIYY</sequence>
<protein>
    <recommendedName>
        <fullName evidence="3">Transposase</fullName>
    </recommendedName>
</protein>
<evidence type="ECO:0000313" key="1">
    <source>
        <dbReference type="EMBL" id="GHA30522.1"/>
    </source>
</evidence>
<reference evidence="1" key="2">
    <citation type="submission" date="2020-09" db="EMBL/GenBank/DDBJ databases">
        <authorList>
            <person name="Sun Q."/>
            <person name="Kim S."/>
        </authorList>
    </citation>
    <scope>NUCLEOTIDE SEQUENCE</scope>
    <source>
        <strain evidence="1">KCTC 12719</strain>
    </source>
</reference>
<evidence type="ECO:0000313" key="2">
    <source>
        <dbReference type="Proteomes" id="UP000610456"/>
    </source>
</evidence>